<dbReference type="GO" id="GO:0016810">
    <property type="term" value="F:hydrolase activity, acting on carbon-nitrogen (but not peptide) bonds"/>
    <property type="evidence" value="ECO:0007669"/>
    <property type="project" value="InterPro"/>
</dbReference>
<feature type="chain" id="PRO_5044202970" evidence="1">
    <location>
        <begin position="23"/>
        <end position="673"/>
    </location>
</feature>
<dbReference type="SUPFAM" id="SSF51338">
    <property type="entry name" value="Composite domain of metallo-dependent hydrolases"/>
    <property type="match status" value="1"/>
</dbReference>
<gene>
    <name evidence="3" type="ORF">ABOZ73_18225</name>
</gene>
<dbReference type="InterPro" id="IPR032466">
    <property type="entry name" value="Metal_Hydrolase"/>
</dbReference>
<dbReference type="AlphaFoldDB" id="A0AB39KTL6"/>
<keyword evidence="1" id="KW-0732">Signal</keyword>
<dbReference type="InterPro" id="IPR011059">
    <property type="entry name" value="Metal-dep_hydrolase_composite"/>
</dbReference>
<dbReference type="Pfam" id="PF01979">
    <property type="entry name" value="Amidohydro_1"/>
    <property type="match status" value="1"/>
</dbReference>
<evidence type="ECO:0000256" key="1">
    <source>
        <dbReference type="SAM" id="SignalP"/>
    </source>
</evidence>
<sequence>MTFRSFALAGAAVLALAGQAFAATERYVVIANGEKVGHLTAEIDGSNVAIDYAVSNNGRGPKAREKITLSPDGRPVKWTIEGSSLFGNPVNETFDWSGGTARWSSAPDKGTVKAAQPIFYAPADASPWMDGQFARVLLKAPNRTLPILPSGSMRLDEVRKLTLGEGAKAVNLTVYEMSGLDLQPSTIVLDDKGELFANGGMVREGYEAEFKVLQKMSQELALQSAKAAKVKLAHTFDGPVRIKNARIFDPRAMKVGELSEVVIFDDKIVSIEPASKRPTAKGETIIDAEGGVLVPGLHDMHHHASLSSNLFNLAAGVTSIRDQGNENEVLLSRMKMLEAGEIAGPRIVRNGFLEGRSPYSARHGFIADSLDEALKDVRWYADHGYWQIKIYNSFNPDWVAPVTAEAHRLGMGVTGHVPAFSSPDRVINDGYSDIAHVNQLMLGWILSPEEDTRTPLRLTGMARGTDLDLNSPKVQKTVELMRQKGVKLDTTAVILERLMLSRGGQVNAGDAPYLDHVPIGYQRYRKRGFVTLKHPHDDERYQGGFTRVLEVLKLLDDKDVQLLPGTDDGTGFTLHRELELYVKAGIPAAKALRLATLDCETYFGRDQQLGTIERGKLADFLLVAGDPTKDISKIRQVRMTMVGGVAYYPSEIYQHFSIKPFAPPPPVTPAGKE</sequence>
<feature type="domain" description="Amidohydrolase-related" evidence="2">
    <location>
        <begin position="301"/>
        <end position="644"/>
    </location>
</feature>
<name>A0AB39KTL6_9CAUL</name>
<protein>
    <submittedName>
        <fullName evidence="3">Amidohydrolase family protein</fullName>
    </submittedName>
</protein>
<organism evidence="3">
    <name type="scientific">Caulobacter sp. 73W</name>
    <dbReference type="NCBI Taxonomy" id="3161137"/>
    <lineage>
        <taxon>Bacteria</taxon>
        <taxon>Pseudomonadati</taxon>
        <taxon>Pseudomonadota</taxon>
        <taxon>Alphaproteobacteria</taxon>
        <taxon>Caulobacterales</taxon>
        <taxon>Caulobacteraceae</taxon>
        <taxon>Caulobacter</taxon>
    </lineage>
</organism>
<evidence type="ECO:0000259" key="2">
    <source>
        <dbReference type="Pfam" id="PF01979"/>
    </source>
</evidence>
<accession>A0AB39KTL6</accession>
<dbReference type="Gene3D" id="3.20.20.140">
    <property type="entry name" value="Metal-dependent hydrolases"/>
    <property type="match status" value="1"/>
</dbReference>
<evidence type="ECO:0000313" key="3">
    <source>
        <dbReference type="EMBL" id="XDO96679.1"/>
    </source>
</evidence>
<dbReference type="PANTHER" id="PTHR43135">
    <property type="entry name" value="ALPHA-D-RIBOSE 1-METHYLPHOSPHONATE 5-TRIPHOSPHATE DIPHOSPHATASE"/>
    <property type="match status" value="1"/>
</dbReference>
<proteinExistence type="predicted"/>
<dbReference type="EMBL" id="CP158375">
    <property type="protein sequence ID" value="XDO96679.1"/>
    <property type="molecule type" value="Genomic_DNA"/>
</dbReference>
<dbReference type="InterPro" id="IPR051781">
    <property type="entry name" value="Metallo-dep_Hydrolase"/>
</dbReference>
<dbReference type="Gene3D" id="2.30.40.10">
    <property type="entry name" value="Urease, subunit C, domain 1"/>
    <property type="match status" value="1"/>
</dbReference>
<feature type="signal peptide" evidence="1">
    <location>
        <begin position="1"/>
        <end position="22"/>
    </location>
</feature>
<reference evidence="3" key="1">
    <citation type="submission" date="2024-06" db="EMBL/GenBank/DDBJ databases">
        <title>Caulobacter inopinatus, sp. nov.</title>
        <authorList>
            <person name="Donachie S.P."/>
        </authorList>
    </citation>
    <scope>NUCLEOTIDE SEQUENCE</scope>
    <source>
        <strain evidence="3">73W</strain>
    </source>
</reference>
<dbReference type="SUPFAM" id="SSF51556">
    <property type="entry name" value="Metallo-dependent hydrolases"/>
    <property type="match status" value="1"/>
</dbReference>
<dbReference type="InterPro" id="IPR006680">
    <property type="entry name" value="Amidohydro-rel"/>
</dbReference>
<dbReference type="PANTHER" id="PTHR43135:SF3">
    <property type="entry name" value="ALPHA-D-RIBOSE 1-METHYLPHOSPHONATE 5-TRIPHOSPHATE DIPHOSPHATASE"/>
    <property type="match status" value="1"/>
</dbReference>
<dbReference type="RefSeq" id="WP_369059519.1">
    <property type="nucleotide sequence ID" value="NZ_CP158375.1"/>
</dbReference>